<proteinExistence type="predicted"/>
<organism evidence="3 4">
    <name type="scientific">Reticulomyxa filosa</name>
    <dbReference type="NCBI Taxonomy" id="46433"/>
    <lineage>
        <taxon>Eukaryota</taxon>
        <taxon>Sar</taxon>
        <taxon>Rhizaria</taxon>
        <taxon>Retaria</taxon>
        <taxon>Foraminifera</taxon>
        <taxon>Monothalamids</taxon>
        <taxon>Reticulomyxidae</taxon>
        <taxon>Reticulomyxa</taxon>
    </lineage>
</organism>
<accession>X6MUP0</accession>
<evidence type="ECO:0000313" key="3">
    <source>
        <dbReference type="EMBL" id="ETO17544.1"/>
    </source>
</evidence>
<keyword evidence="2" id="KW-0812">Transmembrane</keyword>
<gene>
    <name evidence="3" type="ORF">RFI_19778</name>
</gene>
<keyword evidence="4" id="KW-1185">Reference proteome</keyword>
<evidence type="ECO:0000256" key="1">
    <source>
        <dbReference type="SAM" id="MobiDB-lite"/>
    </source>
</evidence>
<sequence>MFLSCEGCIDNRRRLFRAKGFYSSSLYGFIWVVIGIVCVFFIASFPVRYYPNDIPKISITMPIPVQAVELPEFLSVFESADMDNEDIVNDTLTSGMAQVSDFEKAVFTEVEHYFSTKENSTLFPILRYDYELFWWTNTRASTKNKWFPKQSNDRSTKHAHKNGTNQQDSGYISIITQCTIDRLPMLKSMLLRWTGGVNVAIYLFPEQNTNATRGYLERYFDLLYRKHLAKQINNREINVALVYPPRQPKWSIDTWIDRDGVKHILQTLHPSMFHSFQPAYLKLQTNSSHIAEMDKPQVYQNPNFTAIRERNNQIYTLKVLFFFFLNKKKKKNRQNTKKKKKIIV</sequence>
<protein>
    <submittedName>
        <fullName evidence="3">Uncharacterized protein</fullName>
    </submittedName>
</protein>
<reference evidence="3 4" key="1">
    <citation type="journal article" date="2013" name="Curr. Biol.">
        <title>The Genome of the Foraminiferan Reticulomyxa filosa.</title>
        <authorList>
            <person name="Glockner G."/>
            <person name="Hulsmann N."/>
            <person name="Schleicher M."/>
            <person name="Noegel A.A."/>
            <person name="Eichinger L."/>
            <person name="Gallinger C."/>
            <person name="Pawlowski J."/>
            <person name="Sierra R."/>
            <person name="Euteneuer U."/>
            <person name="Pillet L."/>
            <person name="Moustafa A."/>
            <person name="Platzer M."/>
            <person name="Groth M."/>
            <person name="Szafranski K."/>
            <person name="Schliwa M."/>
        </authorList>
    </citation>
    <scope>NUCLEOTIDE SEQUENCE [LARGE SCALE GENOMIC DNA]</scope>
</reference>
<dbReference type="EMBL" id="ASPP01016416">
    <property type="protein sequence ID" value="ETO17544.1"/>
    <property type="molecule type" value="Genomic_DNA"/>
</dbReference>
<evidence type="ECO:0000313" key="4">
    <source>
        <dbReference type="Proteomes" id="UP000023152"/>
    </source>
</evidence>
<feature type="transmembrane region" description="Helical" evidence="2">
    <location>
        <begin position="21"/>
        <end position="45"/>
    </location>
</feature>
<dbReference type="AlphaFoldDB" id="X6MUP0"/>
<dbReference type="Proteomes" id="UP000023152">
    <property type="component" value="Unassembled WGS sequence"/>
</dbReference>
<feature type="region of interest" description="Disordered" evidence="1">
    <location>
        <begin position="146"/>
        <end position="165"/>
    </location>
</feature>
<keyword evidence="2" id="KW-0472">Membrane</keyword>
<keyword evidence="2" id="KW-1133">Transmembrane helix</keyword>
<comment type="caution">
    <text evidence="3">The sequence shown here is derived from an EMBL/GenBank/DDBJ whole genome shotgun (WGS) entry which is preliminary data.</text>
</comment>
<name>X6MUP0_RETFI</name>
<evidence type="ECO:0000256" key="2">
    <source>
        <dbReference type="SAM" id="Phobius"/>
    </source>
</evidence>